<sequence length="66" mass="7527">MAKLTKTSLFKAKGSKAETSMDKTTRIVRKMVDEDAEKRRVKMDRLRNARLETGGDTNQIRASAKR</sequence>
<dbReference type="STRING" id="1244108.SAMN05444004_12317"/>
<dbReference type="Proteomes" id="UP000198914">
    <property type="component" value="Unassembled WGS sequence"/>
</dbReference>
<dbReference type="AlphaFoldDB" id="A0A1H3U5S0"/>
<accession>A0A1H3U5S0</accession>
<evidence type="ECO:0000313" key="3">
    <source>
        <dbReference type="Proteomes" id="UP000198914"/>
    </source>
</evidence>
<name>A0A1H3U5S0_9RHOB</name>
<keyword evidence="3" id="KW-1185">Reference proteome</keyword>
<gene>
    <name evidence="2" type="ORF">SAMN05444004_12317</name>
</gene>
<feature type="region of interest" description="Disordered" evidence="1">
    <location>
        <begin position="45"/>
        <end position="66"/>
    </location>
</feature>
<organism evidence="2 3">
    <name type="scientific">Jannaschia faecimaris</name>
    <dbReference type="NCBI Taxonomy" id="1244108"/>
    <lineage>
        <taxon>Bacteria</taxon>
        <taxon>Pseudomonadati</taxon>
        <taxon>Pseudomonadota</taxon>
        <taxon>Alphaproteobacteria</taxon>
        <taxon>Rhodobacterales</taxon>
        <taxon>Roseobacteraceae</taxon>
        <taxon>Jannaschia</taxon>
    </lineage>
</organism>
<reference evidence="3" key="1">
    <citation type="submission" date="2016-10" db="EMBL/GenBank/DDBJ databases">
        <authorList>
            <person name="Varghese N."/>
            <person name="Submissions S."/>
        </authorList>
    </citation>
    <scope>NUCLEOTIDE SEQUENCE [LARGE SCALE GENOMIC DNA]</scope>
    <source>
        <strain evidence="3">DSM 100420</strain>
    </source>
</reference>
<evidence type="ECO:0000256" key="1">
    <source>
        <dbReference type="SAM" id="MobiDB-lite"/>
    </source>
</evidence>
<dbReference type="EMBL" id="FNPX01000023">
    <property type="protein sequence ID" value="SDZ57185.1"/>
    <property type="molecule type" value="Genomic_DNA"/>
</dbReference>
<feature type="compositionally biased region" description="Polar residues" evidence="1">
    <location>
        <begin position="55"/>
        <end position="66"/>
    </location>
</feature>
<protein>
    <submittedName>
        <fullName evidence="2">Uncharacterized protein</fullName>
    </submittedName>
</protein>
<evidence type="ECO:0000313" key="2">
    <source>
        <dbReference type="EMBL" id="SDZ57185.1"/>
    </source>
</evidence>
<proteinExistence type="predicted"/>
<feature type="region of interest" description="Disordered" evidence="1">
    <location>
        <begin position="1"/>
        <end position="22"/>
    </location>
</feature>